<dbReference type="AlphaFoldDB" id="A0A2J6QEQ3"/>
<sequence>MPEPPKASPLKSWINGFDSEKAEIGRGTPSIGSAYARITAVPASPSILPVYDLPTVSFIEGISLNSSPLATSRGPSSNSKSYESPSHIQPRYRPPHLRSKPTPATPSSKPAQEAFLKPFVSQLPSFPSRPPVLSTASSKTTFALTTPGNKHPSPSFAKSPHFHLAPGLDTPTTIAAPGPKTAGLNPMFAIPISNDPASGTRVHINWSAQPSPYPINTWDSASLTRNWTHDLVRIAILRIMTEIDLDFYEGHYKYLEFDGSQQVVHEMWGKIMLIYAEFIKSYVYGIDVLTLIGMHKHALNGGPLANLNAVLADMICFFAAGKIGMEKRAEDMAKALISGGDIINFVRGRCAENGLEYPGGIGRTEERIRQACTHEALLRDR</sequence>
<protein>
    <submittedName>
        <fullName evidence="2">Uncharacterized protein</fullName>
    </submittedName>
</protein>
<feature type="region of interest" description="Disordered" evidence="1">
    <location>
        <begin position="66"/>
        <end position="110"/>
    </location>
</feature>
<feature type="compositionally biased region" description="Polar residues" evidence="1">
    <location>
        <begin position="66"/>
        <end position="75"/>
    </location>
</feature>
<reference evidence="2 3" key="1">
    <citation type="submission" date="2016-05" db="EMBL/GenBank/DDBJ databases">
        <title>A degradative enzymes factory behind the ericoid mycorrhizal symbiosis.</title>
        <authorList>
            <consortium name="DOE Joint Genome Institute"/>
            <person name="Martino E."/>
            <person name="Morin E."/>
            <person name="Grelet G."/>
            <person name="Kuo A."/>
            <person name="Kohler A."/>
            <person name="Daghino S."/>
            <person name="Barry K."/>
            <person name="Choi C."/>
            <person name="Cichocki N."/>
            <person name="Clum A."/>
            <person name="Copeland A."/>
            <person name="Hainaut M."/>
            <person name="Haridas S."/>
            <person name="Labutti K."/>
            <person name="Lindquist E."/>
            <person name="Lipzen A."/>
            <person name="Khouja H.-R."/>
            <person name="Murat C."/>
            <person name="Ohm R."/>
            <person name="Olson A."/>
            <person name="Spatafora J."/>
            <person name="Veneault-Fourrey C."/>
            <person name="Henrissat B."/>
            <person name="Grigoriev I."/>
            <person name="Martin F."/>
            <person name="Perotto S."/>
        </authorList>
    </citation>
    <scope>NUCLEOTIDE SEQUENCE [LARGE SCALE GENOMIC DNA]</scope>
    <source>
        <strain evidence="2 3">UAMH 7357</strain>
    </source>
</reference>
<feature type="compositionally biased region" description="Low complexity" evidence="1">
    <location>
        <begin position="76"/>
        <end position="86"/>
    </location>
</feature>
<proteinExistence type="predicted"/>
<dbReference type="OrthoDB" id="3552186at2759"/>
<accession>A0A2J6QEQ3</accession>
<gene>
    <name evidence="2" type="ORF">NA56DRAFT_656400</name>
</gene>
<dbReference type="EMBL" id="KZ613472">
    <property type="protein sequence ID" value="PMD24708.1"/>
    <property type="molecule type" value="Genomic_DNA"/>
</dbReference>
<evidence type="ECO:0000313" key="2">
    <source>
        <dbReference type="EMBL" id="PMD24708.1"/>
    </source>
</evidence>
<evidence type="ECO:0000256" key="1">
    <source>
        <dbReference type="SAM" id="MobiDB-lite"/>
    </source>
</evidence>
<dbReference type="Proteomes" id="UP000235672">
    <property type="component" value="Unassembled WGS sequence"/>
</dbReference>
<organism evidence="2 3">
    <name type="scientific">Hyaloscypha hepaticicola</name>
    <dbReference type="NCBI Taxonomy" id="2082293"/>
    <lineage>
        <taxon>Eukaryota</taxon>
        <taxon>Fungi</taxon>
        <taxon>Dikarya</taxon>
        <taxon>Ascomycota</taxon>
        <taxon>Pezizomycotina</taxon>
        <taxon>Leotiomycetes</taxon>
        <taxon>Helotiales</taxon>
        <taxon>Hyaloscyphaceae</taxon>
        <taxon>Hyaloscypha</taxon>
    </lineage>
</organism>
<evidence type="ECO:0000313" key="3">
    <source>
        <dbReference type="Proteomes" id="UP000235672"/>
    </source>
</evidence>
<name>A0A2J6QEQ3_9HELO</name>
<feature type="compositionally biased region" description="Low complexity" evidence="1">
    <location>
        <begin position="100"/>
        <end position="110"/>
    </location>
</feature>
<keyword evidence="3" id="KW-1185">Reference proteome</keyword>